<keyword evidence="4" id="KW-1185">Reference proteome</keyword>
<reference evidence="4" key="1">
    <citation type="submission" date="2023-07" db="EMBL/GenBank/DDBJ databases">
        <title>30 novel species of actinomycetes from the DSMZ collection.</title>
        <authorList>
            <person name="Nouioui I."/>
        </authorList>
    </citation>
    <scope>NUCLEOTIDE SEQUENCE [LARGE SCALE GENOMIC DNA]</scope>
    <source>
        <strain evidence="4">DSM 40932</strain>
    </source>
</reference>
<dbReference type="RefSeq" id="WP_311598007.1">
    <property type="nucleotide sequence ID" value="NZ_JAVRFG010000010.1"/>
</dbReference>
<gene>
    <name evidence="3" type="ORF">RM717_09295</name>
</gene>
<evidence type="ECO:0000313" key="4">
    <source>
        <dbReference type="Proteomes" id="UP001180556"/>
    </source>
</evidence>
<feature type="compositionally biased region" description="Low complexity" evidence="1">
    <location>
        <begin position="41"/>
        <end position="54"/>
    </location>
</feature>
<keyword evidence="2" id="KW-0472">Membrane</keyword>
<name>A0ABU2VYN7_9ACTN</name>
<evidence type="ECO:0000256" key="2">
    <source>
        <dbReference type="SAM" id="Phobius"/>
    </source>
</evidence>
<keyword evidence="2" id="KW-1133">Transmembrane helix</keyword>
<comment type="caution">
    <text evidence="3">The sequence shown here is derived from an EMBL/GenBank/DDBJ whole genome shotgun (WGS) entry which is preliminary data.</text>
</comment>
<evidence type="ECO:0000256" key="1">
    <source>
        <dbReference type="SAM" id="MobiDB-lite"/>
    </source>
</evidence>
<dbReference type="Proteomes" id="UP001180556">
    <property type="component" value="Unassembled WGS sequence"/>
</dbReference>
<protein>
    <submittedName>
        <fullName evidence="3">Uncharacterized protein</fullName>
    </submittedName>
</protein>
<feature type="transmembrane region" description="Helical" evidence="2">
    <location>
        <begin position="190"/>
        <end position="210"/>
    </location>
</feature>
<proteinExistence type="predicted"/>
<organism evidence="3 4">
    <name type="scientific">Streptomyces stephensoniae</name>
    <dbReference type="NCBI Taxonomy" id="3375367"/>
    <lineage>
        <taxon>Bacteria</taxon>
        <taxon>Bacillati</taxon>
        <taxon>Actinomycetota</taxon>
        <taxon>Actinomycetes</taxon>
        <taxon>Kitasatosporales</taxon>
        <taxon>Streptomycetaceae</taxon>
        <taxon>Streptomyces</taxon>
    </lineage>
</organism>
<feature type="region of interest" description="Disordered" evidence="1">
    <location>
        <begin position="1"/>
        <end position="58"/>
    </location>
</feature>
<accession>A0ABU2VYN7</accession>
<evidence type="ECO:0000313" key="3">
    <source>
        <dbReference type="EMBL" id="MDT0490700.1"/>
    </source>
</evidence>
<dbReference type="EMBL" id="JAVRFG010000010">
    <property type="protein sequence ID" value="MDT0490700.1"/>
    <property type="molecule type" value="Genomic_DNA"/>
</dbReference>
<sequence length="221" mass="23820">MTATQAGDGDKQGREPERGPGTRPEQGQAPGRVPETRPEQGRAPGRVPGRTPGPRWDRGRLKGAWLVLVGTVLFALGAFIVVTGTGLSGVLGMRVETFGRITCHDTRAEKGQTVWHCFGQSPAQQRANDAEKARAAREALRVHVDGMPKRAETGRTRITFADHDGKNDPETITATQVFEGGRWYAHSGTLVGYGMIPLLLGAGTAAWGVYRVREAGGWRGR</sequence>
<feature type="transmembrane region" description="Helical" evidence="2">
    <location>
        <begin position="64"/>
        <end position="87"/>
    </location>
</feature>
<feature type="compositionally biased region" description="Basic and acidic residues" evidence="1">
    <location>
        <begin position="8"/>
        <end position="20"/>
    </location>
</feature>
<keyword evidence="2" id="KW-0812">Transmembrane</keyword>